<evidence type="ECO:0000256" key="2">
    <source>
        <dbReference type="ARBA" id="ARBA00023319"/>
    </source>
</evidence>
<dbReference type="Pfam" id="PF07654">
    <property type="entry name" value="C1-set"/>
    <property type="match status" value="1"/>
</dbReference>
<keyword evidence="2" id="KW-0393">Immunoglobulin domain</keyword>
<dbReference type="PANTHER" id="PTHR23411">
    <property type="entry name" value="TAPASIN"/>
    <property type="match status" value="1"/>
</dbReference>
<evidence type="ECO:0000313" key="5">
    <source>
        <dbReference type="Proteomes" id="UP000265140"/>
    </source>
</evidence>
<dbReference type="InterPro" id="IPR013106">
    <property type="entry name" value="Ig_V-set"/>
</dbReference>
<evidence type="ECO:0000256" key="1">
    <source>
        <dbReference type="ARBA" id="ARBA00023157"/>
    </source>
</evidence>
<feature type="domain" description="Ig-like" evidence="3">
    <location>
        <begin position="130"/>
        <end position="228"/>
    </location>
</feature>
<accession>A0A6Q2XP91</accession>
<sequence>MVQHPPSLLSAEGGKETLECSHDNAEFYRMFWYKQNTNRTIQLVAYSLGKGVTETDPIFDKKKYTMTHEEQLKSFLLIKDLRTGDSAVYYCATNSSQWKRPPVHCVNYEAYFGSGTKLTVLDPNNEITKPNVKILPPSSQEGKGKGEKKTLVCVATDFYPDHVTVSWKVNEGVGTDSMAKWDDNTKKYSITSRLRVLNKKWHKESNTFTCTVDFFNGQSNENVTDSINGSSEGIVLIVIYLYYICILS</sequence>
<dbReference type="InterPro" id="IPR003597">
    <property type="entry name" value="Ig_C1-set"/>
</dbReference>
<reference evidence="4" key="3">
    <citation type="submission" date="2025-08" db="UniProtKB">
        <authorList>
            <consortium name="Ensembl"/>
        </authorList>
    </citation>
    <scope>IDENTIFICATION</scope>
</reference>
<evidence type="ECO:0000313" key="4">
    <source>
        <dbReference type="Ensembl" id="ENSELUP00000054962.2"/>
    </source>
</evidence>
<dbReference type="InParanoid" id="A0A6Q2XP91"/>
<feature type="domain" description="Ig-like" evidence="3">
    <location>
        <begin position="1"/>
        <end position="96"/>
    </location>
</feature>
<dbReference type="GeneTree" id="ENSGT00940000164625"/>
<dbReference type="SMART" id="SM00407">
    <property type="entry name" value="IGc1"/>
    <property type="match status" value="1"/>
</dbReference>
<dbReference type="InterPro" id="IPR050380">
    <property type="entry name" value="Immune_Resp_Modulators"/>
</dbReference>
<dbReference type="SMART" id="SM00409">
    <property type="entry name" value="IG"/>
    <property type="match status" value="2"/>
</dbReference>
<dbReference type="Proteomes" id="UP000265140">
    <property type="component" value="Chromosome 15"/>
</dbReference>
<dbReference type="Ensembl" id="ENSELUT00000044715.2">
    <property type="protein sequence ID" value="ENSELUP00000054962.2"/>
    <property type="gene ID" value="ENSELUG00000030543.2"/>
</dbReference>
<reference evidence="4" key="4">
    <citation type="submission" date="2025-09" db="UniProtKB">
        <authorList>
            <consortium name="Ensembl"/>
        </authorList>
    </citation>
    <scope>IDENTIFICATION</scope>
</reference>
<keyword evidence="5" id="KW-1185">Reference proteome</keyword>
<name>A0A6Q2XP91_ESOLU</name>
<reference evidence="5" key="1">
    <citation type="journal article" date="2014" name="PLoS ONE">
        <title>The genome and linkage map of the northern pike (Esox lucius): conserved synteny revealed between the salmonid sister group and the Neoteleostei.</title>
        <authorList>
            <person name="Rondeau E.B."/>
            <person name="Minkley D.R."/>
            <person name="Leong J.S."/>
            <person name="Messmer A.M."/>
            <person name="Jantzen J.R."/>
            <person name="von Schalburg K.R."/>
            <person name="Lemon C."/>
            <person name="Bird N.H."/>
            <person name="Koop B.F."/>
        </authorList>
    </citation>
    <scope>NUCLEOTIDE SEQUENCE</scope>
</reference>
<dbReference type="Bgee" id="ENSELUG00000030543">
    <property type="expression patterns" value="Expressed in head kidney and 13 other cell types or tissues"/>
</dbReference>
<dbReference type="Pfam" id="PF07686">
    <property type="entry name" value="V-set"/>
    <property type="match status" value="1"/>
</dbReference>
<dbReference type="FunFam" id="2.60.40.10:FF:000283">
    <property type="entry name" value="Immunoglobulin kappa constant"/>
    <property type="match status" value="1"/>
</dbReference>
<keyword evidence="1" id="KW-1015">Disulfide bond</keyword>
<dbReference type="InterPro" id="IPR003599">
    <property type="entry name" value="Ig_sub"/>
</dbReference>
<dbReference type="AlphaFoldDB" id="A0A6Q2XP91"/>
<dbReference type="InterPro" id="IPR007110">
    <property type="entry name" value="Ig-like_dom"/>
</dbReference>
<dbReference type="SUPFAM" id="SSF48726">
    <property type="entry name" value="Immunoglobulin"/>
    <property type="match status" value="2"/>
</dbReference>
<dbReference type="SMART" id="SM00406">
    <property type="entry name" value="IGv"/>
    <property type="match status" value="1"/>
</dbReference>
<dbReference type="InterPro" id="IPR013783">
    <property type="entry name" value="Ig-like_fold"/>
</dbReference>
<dbReference type="InterPro" id="IPR036179">
    <property type="entry name" value="Ig-like_dom_sf"/>
</dbReference>
<dbReference type="PROSITE" id="PS50835">
    <property type="entry name" value="IG_LIKE"/>
    <property type="match status" value="2"/>
</dbReference>
<evidence type="ECO:0000259" key="3">
    <source>
        <dbReference type="PROSITE" id="PS50835"/>
    </source>
</evidence>
<organism evidence="4 5">
    <name type="scientific">Esox lucius</name>
    <name type="common">Northern pike</name>
    <dbReference type="NCBI Taxonomy" id="8010"/>
    <lineage>
        <taxon>Eukaryota</taxon>
        <taxon>Metazoa</taxon>
        <taxon>Chordata</taxon>
        <taxon>Craniata</taxon>
        <taxon>Vertebrata</taxon>
        <taxon>Euteleostomi</taxon>
        <taxon>Actinopterygii</taxon>
        <taxon>Neopterygii</taxon>
        <taxon>Teleostei</taxon>
        <taxon>Protacanthopterygii</taxon>
        <taxon>Esociformes</taxon>
        <taxon>Esocidae</taxon>
        <taxon>Esox</taxon>
    </lineage>
</organism>
<protein>
    <recommendedName>
        <fullName evidence="3">Ig-like domain-containing protein</fullName>
    </recommendedName>
</protein>
<dbReference type="OMA" id="CCATNEK"/>
<proteinExistence type="predicted"/>
<dbReference type="Gene3D" id="2.60.40.10">
    <property type="entry name" value="Immunoglobulins"/>
    <property type="match status" value="3"/>
</dbReference>
<reference evidence="4" key="2">
    <citation type="submission" date="2020-02" db="EMBL/GenBank/DDBJ databases">
        <title>Esox lucius (northern pike) genome, fEsoLuc1, primary haplotype.</title>
        <authorList>
            <person name="Myers G."/>
            <person name="Karagic N."/>
            <person name="Meyer A."/>
            <person name="Pippel M."/>
            <person name="Reichard M."/>
            <person name="Winkler S."/>
            <person name="Tracey A."/>
            <person name="Sims Y."/>
            <person name="Howe K."/>
            <person name="Rhie A."/>
            <person name="Formenti G."/>
            <person name="Durbin R."/>
            <person name="Fedrigo O."/>
            <person name="Jarvis E.D."/>
        </authorList>
    </citation>
    <scope>NUCLEOTIDE SEQUENCE [LARGE SCALE GENOMIC DNA]</scope>
</reference>